<feature type="domain" description="FAD-binding" evidence="3">
    <location>
        <begin position="2"/>
        <end position="228"/>
    </location>
</feature>
<dbReference type="InterPro" id="IPR002938">
    <property type="entry name" value="FAD-bd"/>
</dbReference>
<dbReference type="Gene3D" id="3.50.50.60">
    <property type="entry name" value="FAD/NAD(P)-binding domain"/>
    <property type="match status" value="1"/>
</dbReference>
<dbReference type="Pfam" id="PF01494">
    <property type="entry name" value="FAD_binding_3"/>
    <property type="match status" value="2"/>
</dbReference>
<dbReference type="PANTHER" id="PTHR13789:SF309">
    <property type="entry name" value="PUTATIVE (AFU_ORTHOLOGUE AFUA_6G14510)-RELATED"/>
    <property type="match status" value="1"/>
</dbReference>
<dbReference type="RefSeq" id="WP_344456236.1">
    <property type="nucleotide sequence ID" value="NZ_BAAATZ010000033.1"/>
</dbReference>
<evidence type="ECO:0000256" key="1">
    <source>
        <dbReference type="ARBA" id="ARBA00023002"/>
    </source>
</evidence>
<reference evidence="5" key="1">
    <citation type="journal article" date="2019" name="Int. J. Syst. Evol. Microbiol.">
        <title>The Global Catalogue of Microorganisms (GCM) 10K type strain sequencing project: providing services to taxonomists for standard genome sequencing and annotation.</title>
        <authorList>
            <consortium name="The Broad Institute Genomics Platform"/>
            <consortium name="The Broad Institute Genome Sequencing Center for Infectious Disease"/>
            <person name="Wu L."/>
            <person name="Ma J."/>
        </authorList>
    </citation>
    <scope>NUCLEOTIDE SEQUENCE [LARGE SCALE GENOMIC DNA]</scope>
    <source>
        <strain evidence="5">JCM 8201</strain>
    </source>
</reference>
<protein>
    <submittedName>
        <fullName evidence="4">NAD(P)/FAD-dependent oxidoreductase</fullName>
    </submittedName>
</protein>
<feature type="domain" description="FAD-binding" evidence="3">
    <location>
        <begin position="279"/>
        <end position="345"/>
    </location>
</feature>
<accession>A0ABP6H7Z4</accession>
<dbReference type="PANTHER" id="PTHR13789">
    <property type="entry name" value="MONOOXYGENASE"/>
    <property type="match status" value="1"/>
</dbReference>
<name>A0ABP6H7Z4_9ACTN</name>
<keyword evidence="1" id="KW-0560">Oxidoreductase</keyword>
<evidence type="ECO:0000256" key="2">
    <source>
        <dbReference type="ARBA" id="ARBA00023033"/>
    </source>
</evidence>
<evidence type="ECO:0000313" key="5">
    <source>
        <dbReference type="Proteomes" id="UP001501842"/>
    </source>
</evidence>
<dbReference type="Proteomes" id="UP001501842">
    <property type="component" value="Unassembled WGS sequence"/>
</dbReference>
<dbReference type="EMBL" id="BAAATZ010000033">
    <property type="protein sequence ID" value="GAA2736545.1"/>
    <property type="molecule type" value="Genomic_DNA"/>
</dbReference>
<evidence type="ECO:0000313" key="4">
    <source>
        <dbReference type="EMBL" id="GAA2736545.1"/>
    </source>
</evidence>
<dbReference type="SUPFAM" id="SSF51905">
    <property type="entry name" value="FAD/NAD(P)-binding domain"/>
    <property type="match status" value="1"/>
</dbReference>
<evidence type="ECO:0000259" key="3">
    <source>
        <dbReference type="Pfam" id="PF01494"/>
    </source>
</evidence>
<proteinExistence type="predicted"/>
<keyword evidence="2" id="KW-0503">Monooxygenase</keyword>
<organism evidence="4 5">
    <name type="scientific">Actinocorallia aurantiaca</name>
    <dbReference type="NCBI Taxonomy" id="46204"/>
    <lineage>
        <taxon>Bacteria</taxon>
        <taxon>Bacillati</taxon>
        <taxon>Actinomycetota</taxon>
        <taxon>Actinomycetes</taxon>
        <taxon>Streptosporangiales</taxon>
        <taxon>Thermomonosporaceae</taxon>
        <taxon>Actinocorallia</taxon>
    </lineage>
</organism>
<keyword evidence="5" id="KW-1185">Reference proteome</keyword>
<dbReference type="InterPro" id="IPR036188">
    <property type="entry name" value="FAD/NAD-bd_sf"/>
</dbReference>
<comment type="caution">
    <text evidence="4">The sequence shown here is derived from an EMBL/GenBank/DDBJ whole genome shotgun (WGS) entry which is preliminary data.</text>
</comment>
<gene>
    <name evidence="4" type="ORF">GCM10010439_63870</name>
</gene>
<dbReference type="PRINTS" id="PR00420">
    <property type="entry name" value="RNGMNOXGNASE"/>
</dbReference>
<dbReference type="InterPro" id="IPR050493">
    <property type="entry name" value="FAD-dep_Monooxygenase_BioMet"/>
</dbReference>
<sequence>MKIIITGAGVSGLAAAADLVARGHEVEVYERAPELRAGGNGVLIWHNATGILRDLGLPLERLGRRMDTADVWSSRGEPLMRTDLTRIAAVLGTPCIAAMRGDVLRLLADAVPEGVIRLGKECAEIVERPGGVTVRFTDGTTADGDVLIGADGYRSAVRTHLFGADDARYTGLASWHGTTTEPLDLGGDHCVPTFYGRQGLCTLHPVGDGRIHWSFEVPFDNGRRRVPPPGTALSEASRSEGRRLASSREWFGGWAPPVSDLLDVLKEEDIAEAPHTLHDVRKWWGRGPITLVGDAAHAIPPRAGWGVNQALEDSWVLGHALDGPGSPADRLRAYEQARRGRARTVRGRAKMLRHSNRLLLALRLTRDGLQSTKMLQANIQSSSSYLNRDLPPGTARPAAEAV</sequence>